<dbReference type="OMA" id="ILNTEHY"/>
<dbReference type="CDD" id="cd07250">
    <property type="entry name" value="HPPD_C_like"/>
    <property type="match status" value="1"/>
</dbReference>
<dbReference type="InterPro" id="IPR037523">
    <property type="entry name" value="VOC_core"/>
</dbReference>
<evidence type="ECO:0000256" key="5">
    <source>
        <dbReference type="ARBA" id="ARBA00023004"/>
    </source>
</evidence>
<evidence type="ECO:0000256" key="2">
    <source>
        <dbReference type="ARBA" id="ARBA00018452"/>
    </source>
</evidence>
<dbReference type="GO" id="GO:0003868">
    <property type="term" value="F:4-hydroxyphenylpyruvate dioxygenase activity"/>
    <property type="evidence" value="ECO:0007669"/>
    <property type="project" value="UniProtKB-EC"/>
</dbReference>
<protein>
    <recommendedName>
        <fullName evidence="2 8">4-hydroxyphenylpyruvate dioxygenase</fullName>
    </recommendedName>
</protein>
<dbReference type="AlphaFoldDB" id="A0A401PKU5"/>
<dbReference type="OrthoDB" id="414569at2759"/>
<comment type="similarity">
    <text evidence="1 8">Belongs to the 4HPPD family.</text>
</comment>
<keyword evidence="3 9" id="KW-0479">Metal-binding</keyword>
<dbReference type="Proteomes" id="UP000288216">
    <property type="component" value="Unassembled WGS sequence"/>
</dbReference>
<dbReference type="PROSITE" id="PS51819">
    <property type="entry name" value="VOC"/>
    <property type="match status" value="2"/>
</dbReference>
<comment type="cofactor">
    <cofactor evidence="9">
        <name>Fe cation</name>
        <dbReference type="ChEBI" id="CHEBI:24875"/>
    </cofactor>
    <text evidence="9">Binds 1 Fe cation per subunit.</text>
</comment>
<proteinExistence type="inferred from homology"/>
<keyword evidence="5 9" id="KW-0408">Iron</keyword>
<evidence type="ECO:0000256" key="8">
    <source>
        <dbReference type="PIRNR" id="PIRNR009283"/>
    </source>
</evidence>
<name>A0A401PKU5_SCYTO</name>
<comment type="caution">
    <text evidence="11">The sequence shown here is derived from an EMBL/GenBank/DDBJ whole genome shotgun (WGS) entry which is preliminary data.</text>
</comment>
<comment type="function">
    <text evidence="6">Catalyzes the conversion of 4-hydroxyphenylpyruvic acid to homogentisic acid, one of the steps in tyrosine catabolism.</text>
</comment>
<keyword evidence="4" id="KW-0677">Repeat</keyword>
<dbReference type="CDD" id="cd08342">
    <property type="entry name" value="HPPD_N_like"/>
    <property type="match status" value="1"/>
</dbReference>
<evidence type="ECO:0000256" key="1">
    <source>
        <dbReference type="ARBA" id="ARBA00005877"/>
    </source>
</evidence>
<dbReference type="PIRSF" id="PIRSF009283">
    <property type="entry name" value="HPP_dOase"/>
    <property type="match status" value="1"/>
</dbReference>
<dbReference type="EMBL" id="BFAA01000728">
    <property type="protein sequence ID" value="GCB73752.1"/>
    <property type="molecule type" value="Genomic_DNA"/>
</dbReference>
<feature type="domain" description="VOC" evidence="10">
    <location>
        <begin position="7"/>
        <end position="142"/>
    </location>
</feature>
<dbReference type="InterPro" id="IPR005956">
    <property type="entry name" value="4OHPhenylPyrv_dOase"/>
</dbReference>
<dbReference type="InterPro" id="IPR004360">
    <property type="entry name" value="Glyas_Fos-R_dOase_dom"/>
</dbReference>
<dbReference type="GO" id="GO:0009072">
    <property type="term" value="P:aromatic amino acid metabolic process"/>
    <property type="evidence" value="ECO:0007669"/>
    <property type="project" value="InterPro"/>
</dbReference>
<evidence type="ECO:0000313" key="11">
    <source>
        <dbReference type="EMBL" id="GCB73752.1"/>
    </source>
</evidence>
<feature type="domain" description="VOC" evidence="10">
    <location>
        <begin position="172"/>
        <end position="335"/>
    </location>
</feature>
<sequence>MAVPVQRLSHIAFHVGDGERLARDLIQRFRFQLFGSRVTERVRQLVLRRGSAVFMVNESPGGRRGEPGPRGLLYDVAPAQAVDSACNVSFEVRDVERAALLLERLGCQVLVPPRPVEDELGWVAYSVVRSVVGNVSHTLIQRSGYRGDFLPGFGPPPPAEQEAAGGPGAITHFDHITYACPPQQSAHILDWYRRCFGFQRFLLNRSDDLDDGYVIKGNNQGMRLSAMEYWKCSEVGMSMPAIEEKKVNCKLVLAESLPNPDKNQIDTFLEQHGGAGIQHVGLYTTDIISTCKSLTDAGVQFFYPPSGYYSETVKWQEIMKAGQDPEVLSHYGILLDSEVDDVHCKGETKCQASTERYLMQMFTKPIFCEETLFLELIERRNASGFGAGNIRALWKSVQACMDQRERNKIVKEISAGNRFANDVDI</sequence>
<dbReference type="STRING" id="75743.A0A401PKU5"/>
<reference evidence="11 12" key="1">
    <citation type="journal article" date="2018" name="Nat. Ecol. Evol.">
        <title>Shark genomes provide insights into elasmobranch evolution and the origin of vertebrates.</title>
        <authorList>
            <person name="Hara Y"/>
            <person name="Yamaguchi K"/>
            <person name="Onimaru K"/>
            <person name="Kadota M"/>
            <person name="Koyanagi M"/>
            <person name="Keeley SD"/>
            <person name="Tatsumi K"/>
            <person name="Tanaka K"/>
            <person name="Motone F"/>
            <person name="Kageyama Y"/>
            <person name="Nozu R"/>
            <person name="Adachi N"/>
            <person name="Nishimura O"/>
            <person name="Nakagawa R"/>
            <person name="Tanegashima C"/>
            <person name="Kiyatake I"/>
            <person name="Matsumoto R"/>
            <person name="Murakumo K"/>
            <person name="Nishida K"/>
            <person name="Terakita A"/>
            <person name="Kuratani S"/>
            <person name="Sato K"/>
            <person name="Hyodo S Kuraku.S."/>
        </authorList>
    </citation>
    <scope>NUCLEOTIDE SEQUENCE [LARGE SCALE GENOMIC DNA]</scope>
</reference>
<organism evidence="11 12">
    <name type="scientific">Scyliorhinus torazame</name>
    <name type="common">Cloudy catshark</name>
    <name type="synonym">Catulus torazame</name>
    <dbReference type="NCBI Taxonomy" id="75743"/>
    <lineage>
        <taxon>Eukaryota</taxon>
        <taxon>Metazoa</taxon>
        <taxon>Chordata</taxon>
        <taxon>Craniata</taxon>
        <taxon>Vertebrata</taxon>
        <taxon>Chondrichthyes</taxon>
        <taxon>Elasmobranchii</taxon>
        <taxon>Galeomorphii</taxon>
        <taxon>Galeoidea</taxon>
        <taxon>Carcharhiniformes</taxon>
        <taxon>Scyliorhinidae</taxon>
        <taxon>Scyliorhinus</taxon>
    </lineage>
</organism>
<dbReference type="PANTHER" id="PTHR11959">
    <property type="entry name" value="4-HYDROXYPHENYLPYRUVATE DIOXYGENASE"/>
    <property type="match status" value="1"/>
</dbReference>
<evidence type="ECO:0000256" key="6">
    <source>
        <dbReference type="ARBA" id="ARBA00033727"/>
    </source>
</evidence>
<dbReference type="GO" id="GO:0046872">
    <property type="term" value="F:metal ion binding"/>
    <property type="evidence" value="ECO:0007669"/>
    <property type="project" value="UniProtKB-KW"/>
</dbReference>
<gene>
    <name evidence="11" type="ORF">scyTo_0002833</name>
</gene>
<evidence type="ECO:0000259" key="10">
    <source>
        <dbReference type="PROSITE" id="PS51819"/>
    </source>
</evidence>
<feature type="binding site" evidence="9">
    <location>
        <position position="375"/>
    </location>
    <ligand>
        <name>Fe cation</name>
        <dbReference type="ChEBI" id="CHEBI:24875"/>
    </ligand>
</feature>
<comment type="catalytic activity">
    <reaction evidence="7">
        <text>3-(4-hydroxyphenyl)pyruvate + O2 = homogentisate + CO2</text>
        <dbReference type="Rhea" id="RHEA:16189"/>
        <dbReference type="ChEBI" id="CHEBI:15379"/>
        <dbReference type="ChEBI" id="CHEBI:16169"/>
        <dbReference type="ChEBI" id="CHEBI:16526"/>
        <dbReference type="ChEBI" id="CHEBI:36242"/>
        <dbReference type="EC" id="1.13.11.27"/>
    </reaction>
    <physiologicalReaction direction="left-to-right" evidence="7">
        <dbReference type="Rhea" id="RHEA:16190"/>
    </physiologicalReaction>
</comment>
<evidence type="ECO:0000313" key="12">
    <source>
        <dbReference type="Proteomes" id="UP000288216"/>
    </source>
</evidence>
<dbReference type="InterPro" id="IPR041736">
    <property type="entry name" value="4OHPhenylPyrv_dOase_N"/>
</dbReference>
<evidence type="ECO:0000256" key="9">
    <source>
        <dbReference type="PIRSR" id="PIRSR009283-1"/>
    </source>
</evidence>
<dbReference type="Pfam" id="PF00903">
    <property type="entry name" value="Glyoxalase"/>
    <property type="match status" value="1"/>
</dbReference>
<keyword evidence="12" id="KW-1185">Reference proteome</keyword>
<feature type="binding site" evidence="9">
    <location>
        <position position="279"/>
    </location>
    <ligand>
        <name>Fe cation</name>
        <dbReference type="ChEBI" id="CHEBI:24875"/>
    </ligand>
</feature>
<evidence type="ECO:0000256" key="7">
    <source>
        <dbReference type="ARBA" id="ARBA00048047"/>
    </source>
</evidence>
<evidence type="ECO:0000256" key="4">
    <source>
        <dbReference type="ARBA" id="ARBA00022737"/>
    </source>
</evidence>
<dbReference type="InterPro" id="IPR041735">
    <property type="entry name" value="4OHPhenylPyrv_dOase_C"/>
</dbReference>
<accession>A0A401PKU5</accession>
<dbReference type="SUPFAM" id="SSF54593">
    <property type="entry name" value="Glyoxalase/Bleomycin resistance protein/Dihydroxybiphenyl dioxygenase"/>
    <property type="match status" value="1"/>
</dbReference>
<dbReference type="InterPro" id="IPR029068">
    <property type="entry name" value="Glyas_Bleomycin-R_OHBP_Dase"/>
</dbReference>
<feature type="binding site" evidence="9">
    <location>
        <position position="175"/>
    </location>
    <ligand>
        <name>Fe cation</name>
        <dbReference type="ChEBI" id="CHEBI:24875"/>
    </ligand>
</feature>
<evidence type="ECO:0000256" key="3">
    <source>
        <dbReference type="ARBA" id="ARBA00022723"/>
    </source>
</evidence>
<dbReference type="PANTHER" id="PTHR11959:SF10">
    <property type="entry name" value="4-HYDROXYPHENYLPYRUVATE DIOXYGENASE-LIKE PROTEIN"/>
    <property type="match status" value="1"/>
</dbReference>
<dbReference type="Gene3D" id="3.10.180.10">
    <property type="entry name" value="2,3-Dihydroxybiphenyl 1,2-Dioxygenase, domain 1"/>
    <property type="match status" value="2"/>
</dbReference>